<evidence type="ECO:0000256" key="1">
    <source>
        <dbReference type="ARBA" id="ARBA00022801"/>
    </source>
</evidence>
<organism evidence="3 4">
    <name type="scientific">Romanomermis culicivorax</name>
    <name type="common">Nematode worm</name>
    <dbReference type="NCBI Taxonomy" id="13658"/>
    <lineage>
        <taxon>Eukaryota</taxon>
        <taxon>Metazoa</taxon>
        <taxon>Ecdysozoa</taxon>
        <taxon>Nematoda</taxon>
        <taxon>Enoplea</taxon>
        <taxon>Dorylaimia</taxon>
        <taxon>Mermithida</taxon>
        <taxon>Mermithoidea</taxon>
        <taxon>Mermithidae</taxon>
        <taxon>Romanomermis</taxon>
    </lineage>
</organism>
<sequence>MLRKASFLGIPCCHALLPDRHRQMYGHVFRAINNAIVNVHGGLGRVHMVLFDFESAAHLATQDELPAVITRGCTFHFGQALLRNVQRLGLMVEYEDRNGAINDWINLLKALSMLPVDLVIPTWQNWLHTPPQVDNQLLQQKLNDFAAYFENNNKFKNLVLSLSFDRSVKEIMDFGVCITGLRHVRHLVGKIAINICYGRHHPLNWLMYALNGAEIIFNPSATVSGLRILNQIIRFVLEKTAIFFVFFNFSEPMWPIEARNAAITNSCFTVAINRVGVESFPNEFTSGDGKSAHKEFGPFYGSSYIAAPDGSRTPGLSRCEDGLLVAQIDLNLCRQISDRWGFKSVYMFRNITAQKRLRSEVTVGRFPQNCIYPFRPKVDFQAERFNLLTIRSVPTEKASIDDPLEIRQADHCISSFQRQNI</sequence>
<evidence type="ECO:0000313" key="3">
    <source>
        <dbReference type="Proteomes" id="UP000887565"/>
    </source>
</evidence>
<reference evidence="4" key="1">
    <citation type="submission" date="2022-11" db="UniProtKB">
        <authorList>
            <consortium name="WormBaseParasite"/>
        </authorList>
    </citation>
    <scope>IDENTIFICATION</scope>
</reference>
<keyword evidence="1" id="KW-0378">Hydrolase</keyword>
<dbReference type="PANTHER" id="PTHR43674:SF2">
    <property type="entry name" value="BETA-UREIDOPROPIONASE"/>
    <property type="match status" value="1"/>
</dbReference>
<dbReference type="InterPro" id="IPR050345">
    <property type="entry name" value="Aliph_Amidase/BUP"/>
</dbReference>
<dbReference type="PROSITE" id="PS50263">
    <property type="entry name" value="CN_HYDROLASE"/>
    <property type="match status" value="1"/>
</dbReference>
<dbReference type="Gene3D" id="3.60.110.10">
    <property type="entry name" value="Carbon-nitrogen hydrolase"/>
    <property type="match status" value="1"/>
</dbReference>
<dbReference type="InterPro" id="IPR003010">
    <property type="entry name" value="C-N_Hydrolase"/>
</dbReference>
<keyword evidence="3" id="KW-1185">Reference proteome</keyword>
<protein>
    <submittedName>
        <fullName evidence="4">CN hydrolase domain-containing protein</fullName>
    </submittedName>
</protein>
<dbReference type="AlphaFoldDB" id="A0A915IS45"/>
<dbReference type="Proteomes" id="UP000887565">
    <property type="component" value="Unplaced"/>
</dbReference>
<dbReference type="WBParaSite" id="nRc.2.0.1.t16636-RA">
    <property type="protein sequence ID" value="nRc.2.0.1.t16636-RA"/>
    <property type="gene ID" value="nRc.2.0.1.g16636"/>
</dbReference>
<dbReference type="InterPro" id="IPR036526">
    <property type="entry name" value="C-N_Hydrolase_sf"/>
</dbReference>
<proteinExistence type="predicted"/>
<name>A0A915IS45_ROMCU</name>
<dbReference type="SUPFAM" id="SSF56317">
    <property type="entry name" value="Carbon-nitrogen hydrolase"/>
    <property type="match status" value="1"/>
</dbReference>
<dbReference type="PANTHER" id="PTHR43674">
    <property type="entry name" value="NITRILASE C965.09-RELATED"/>
    <property type="match status" value="1"/>
</dbReference>
<evidence type="ECO:0000259" key="2">
    <source>
        <dbReference type="PROSITE" id="PS50263"/>
    </source>
</evidence>
<feature type="domain" description="CN hydrolase" evidence="2">
    <location>
        <begin position="77"/>
        <end position="330"/>
    </location>
</feature>
<evidence type="ECO:0000313" key="4">
    <source>
        <dbReference type="WBParaSite" id="nRc.2.0.1.t16636-RA"/>
    </source>
</evidence>
<dbReference type="Pfam" id="PF00795">
    <property type="entry name" value="CN_hydrolase"/>
    <property type="match status" value="1"/>
</dbReference>
<accession>A0A915IS45</accession>
<dbReference type="GO" id="GO:0033396">
    <property type="term" value="P:beta-alanine biosynthetic process via 3-ureidopropionate"/>
    <property type="evidence" value="ECO:0007669"/>
    <property type="project" value="TreeGrafter"/>
</dbReference>
<dbReference type="GO" id="GO:0003837">
    <property type="term" value="F:beta-ureidopropionase activity"/>
    <property type="evidence" value="ECO:0007669"/>
    <property type="project" value="TreeGrafter"/>
</dbReference>